<feature type="domain" description="Bacterial bifunctional deaminase-reductase C-terminal" evidence="4">
    <location>
        <begin position="32"/>
        <end position="244"/>
    </location>
</feature>
<reference evidence="6" key="1">
    <citation type="submission" date="2023-07" db="EMBL/GenBank/DDBJ databases">
        <title>30 novel species of actinomycetes from the DSMZ collection.</title>
        <authorList>
            <person name="Nouioui I."/>
        </authorList>
    </citation>
    <scope>NUCLEOTIDE SEQUENCE [LARGE SCALE GENOMIC DNA]</scope>
    <source>
        <strain evidence="6">DSM 44399</strain>
    </source>
</reference>
<dbReference type="RefSeq" id="WP_311421900.1">
    <property type="nucleotide sequence ID" value="NZ_JAVREH010000004.1"/>
</dbReference>
<dbReference type="PANTHER" id="PTHR38011:SF7">
    <property type="entry name" value="2,5-DIAMINO-6-RIBOSYLAMINO-4(3H)-PYRIMIDINONE 5'-PHOSPHATE REDUCTASE"/>
    <property type="match status" value="1"/>
</dbReference>
<dbReference type="Pfam" id="PF01872">
    <property type="entry name" value="RibD_C"/>
    <property type="match status" value="1"/>
</dbReference>
<dbReference type="InterPro" id="IPR024072">
    <property type="entry name" value="DHFR-like_dom_sf"/>
</dbReference>
<comment type="pathway">
    <text evidence="1">Cofactor biosynthesis; riboflavin biosynthesis.</text>
</comment>
<sequence length="261" mass="27181">MRALLPAPSDTTTEQVDVHAHYAEGWVEPGGVRINFVTSVDGAASSAGLSRGLQTPGDNAVFAALRDLADVILVGASTAAAENYRPSDPPERRKVIRRAYGLAEAPAIAVMSSSLRLDLSAELFTAATVAPTLVITGSSAPLSRRNDLIDLAGTTTRLQLIEAPSGSDGEVDFAATVTSLRELGYHRILCEGGPRLFGAAVGAGCVDELCLSVSPLLAGPGAGRIIGGKPWSDEPTPRLTLTGLLTEDDALFCRYRVQNAA</sequence>
<dbReference type="Gene3D" id="3.40.430.10">
    <property type="entry name" value="Dihydrofolate Reductase, subunit A"/>
    <property type="match status" value="1"/>
</dbReference>
<name>A0ABU2J6Y4_9ACTN</name>
<evidence type="ECO:0000256" key="3">
    <source>
        <dbReference type="ARBA" id="ARBA00023002"/>
    </source>
</evidence>
<gene>
    <name evidence="5" type="ORF">RM423_05000</name>
</gene>
<dbReference type="SUPFAM" id="SSF53597">
    <property type="entry name" value="Dihydrofolate reductase-like"/>
    <property type="match status" value="1"/>
</dbReference>
<evidence type="ECO:0000313" key="6">
    <source>
        <dbReference type="Proteomes" id="UP001183176"/>
    </source>
</evidence>
<evidence type="ECO:0000256" key="1">
    <source>
        <dbReference type="ARBA" id="ARBA00005104"/>
    </source>
</evidence>
<proteinExistence type="predicted"/>
<keyword evidence="3" id="KW-0560">Oxidoreductase</keyword>
<evidence type="ECO:0000313" key="5">
    <source>
        <dbReference type="EMBL" id="MDT0260748.1"/>
    </source>
</evidence>
<dbReference type="InterPro" id="IPR050765">
    <property type="entry name" value="Riboflavin_Biosynth_HTPR"/>
</dbReference>
<dbReference type="EMBL" id="JAVREH010000004">
    <property type="protein sequence ID" value="MDT0260748.1"/>
    <property type="molecule type" value="Genomic_DNA"/>
</dbReference>
<dbReference type="InterPro" id="IPR002734">
    <property type="entry name" value="RibDG_C"/>
</dbReference>
<dbReference type="Proteomes" id="UP001183176">
    <property type="component" value="Unassembled WGS sequence"/>
</dbReference>
<protein>
    <submittedName>
        <fullName evidence="5">Pyrimidine reductase family protein</fullName>
    </submittedName>
</protein>
<evidence type="ECO:0000259" key="4">
    <source>
        <dbReference type="Pfam" id="PF01872"/>
    </source>
</evidence>
<keyword evidence="6" id="KW-1185">Reference proteome</keyword>
<organism evidence="5 6">
    <name type="scientific">Jatrophihabitans lederbergiae</name>
    <dbReference type="NCBI Taxonomy" id="3075547"/>
    <lineage>
        <taxon>Bacteria</taxon>
        <taxon>Bacillati</taxon>
        <taxon>Actinomycetota</taxon>
        <taxon>Actinomycetes</taxon>
        <taxon>Jatrophihabitantales</taxon>
        <taxon>Jatrophihabitantaceae</taxon>
        <taxon>Jatrophihabitans</taxon>
    </lineage>
</organism>
<comment type="caution">
    <text evidence="5">The sequence shown here is derived from an EMBL/GenBank/DDBJ whole genome shotgun (WGS) entry which is preliminary data.</text>
</comment>
<dbReference type="PANTHER" id="PTHR38011">
    <property type="entry name" value="DIHYDROFOLATE REDUCTASE FAMILY PROTEIN (AFU_ORTHOLOGUE AFUA_8G06820)"/>
    <property type="match status" value="1"/>
</dbReference>
<evidence type="ECO:0000256" key="2">
    <source>
        <dbReference type="ARBA" id="ARBA00022857"/>
    </source>
</evidence>
<accession>A0ABU2J6Y4</accession>
<keyword evidence="2" id="KW-0521">NADP</keyword>